<proteinExistence type="predicted"/>
<organism evidence="1 2">
    <name type="scientific">Aegilops tauschii subsp. strangulata</name>
    <name type="common">Goatgrass</name>
    <dbReference type="NCBI Taxonomy" id="200361"/>
    <lineage>
        <taxon>Eukaryota</taxon>
        <taxon>Viridiplantae</taxon>
        <taxon>Streptophyta</taxon>
        <taxon>Embryophyta</taxon>
        <taxon>Tracheophyta</taxon>
        <taxon>Spermatophyta</taxon>
        <taxon>Magnoliopsida</taxon>
        <taxon>Liliopsida</taxon>
        <taxon>Poales</taxon>
        <taxon>Poaceae</taxon>
        <taxon>BOP clade</taxon>
        <taxon>Pooideae</taxon>
        <taxon>Triticodae</taxon>
        <taxon>Triticeae</taxon>
        <taxon>Triticinae</taxon>
        <taxon>Aegilops</taxon>
    </lineage>
</organism>
<reference evidence="1" key="4">
    <citation type="submission" date="2019-03" db="UniProtKB">
        <authorList>
            <consortium name="EnsemblPlants"/>
        </authorList>
    </citation>
    <scope>IDENTIFICATION</scope>
</reference>
<dbReference type="AlphaFoldDB" id="A0A453DE27"/>
<dbReference type="Gramene" id="AET2Gv21203100.2">
    <property type="protein sequence ID" value="AET2Gv21203100.2"/>
    <property type="gene ID" value="AET2Gv21203100"/>
</dbReference>
<accession>A0A453DE27</accession>
<reference evidence="2" key="2">
    <citation type="journal article" date="2017" name="Nat. Plants">
        <title>The Aegilops tauschii genome reveals multiple impacts of transposons.</title>
        <authorList>
            <person name="Zhao G."/>
            <person name="Zou C."/>
            <person name="Li K."/>
            <person name="Wang K."/>
            <person name="Li T."/>
            <person name="Gao L."/>
            <person name="Zhang X."/>
            <person name="Wang H."/>
            <person name="Yang Z."/>
            <person name="Liu X."/>
            <person name="Jiang W."/>
            <person name="Mao L."/>
            <person name="Kong X."/>
            <person name="Jiao Y."/>
            <person name="Jia J."/>
        </authorList>
    </citation>
    <scope>NUCLEOTIDE SEQUENCE [LARGE SCALE GENOMIC DNA]</scope>
    <source>
        <strain evidence="2">cv. AL8/78</strain>
    </source>
</reference>
<reference evidence="1" key="3">
    <citation type="journal article" date="2017" name="Nature">
        <title>Genome sequence of the progenitor of the wheat D genome Aegilops tauschii.</title>
        <authorList>
            <person name="Luo M.C."/>
            <person name="Gu Y.Q."/>
            <person name="Puiu D."/>
            <person name="Wang H."/>
            <person name="Twardziok S.O."/>
            <person name="Deal K.R."/>
            <person name="Huo N."/>
            <person name="Zhu T."/>
            <person name="Wang L."/>
            <person name="Wang Y."/>
            <person name="McGuire P.E."/>
            <person name="Liu S."/>
            <person name="Long H."/>
            <person name="Ramasamy R.K."/>
            <person name="Rodriguez J.C."/>
            <person name="Van S.L."/>
            <person name="Yuan L."/>
            <person name="Wang Z."/>
            <person name="Xia Z."/>
            <person name="Xiao L."/>
            <person name="Anderson O.D."/>
            <person name="Ouyang S."/>
            <person name="Liang Y."/>
            <person name="Zimin A.V."/>
            <person name="Pertea G."/>
            <person name="Qi P."/>
            <person name="Bennetzen J.L."/>
            <person name="Dai X."/>
            <person name="Dawson M.W."/>
            <person name="Muller H.G."/>
            <person name="Kugler K."/>
            <person name="Rivarola-Duarte L."/>
            <person name="Spannagl M."/>
            <person name="Mayer K.F.X."/>
            <person name="Lu F.H."/>
            <person name="Bevan M.W."/>
            <person name="Leroy P."/>
            <person name="Li P."/>
            <person name="You F.M."/>
            <person name="Sun Q."/>
            <person name="Liu Z."/>
            <person name="Lyons E."/>
            <person name="Wicker T."/>
            <person name="Salzberg S.L."/>
            <person name="Devos K.M."/>
            <person name="Dvorak J."/>
        </authorList>
    </citation>
    <scope>NUCLEOTIDE SEQUENCE [LARGE SCALE GENOMIC DNA]</scope>
    <source>
        <strain evidence="1">cv. AL8/78</strain>
    </source>
</reference>
<evidence type="ECO:0000313" key="2">
    <source>
        <dbReference type="Proteomes" id="UP000015105"/>
    </source>
</evidence>
<sequence length="78" mass="8829">KCRRRFLWHQDDEITGASCKVNWPTVCAPTEQGGLGILDLQRFGRALHLRWLSTSGTVQRSVQPLRPGVRDALTRMPS</sequence>
<evidence type="ECO:0000313" key="1">
    <source>
        <dbReference type="EnsemblPlants" id="AET2Gv21203100.2"/>
    </source>
</evidence>
<reference evidence="1" key="5">
    <citation type="journal article" date="2021" name="G3 (Bethesda)">
        <title>Aegilops tauschii genome assembly Aet v5.0 features greater sequence contiguity and improved annotation.</title>
        <authorList>
            <person name="Wang L."/>
            <person name="Zhu T."/>
            <person name="Rodriguez J.C."/>
            <person name="Deal K.R."/>
            <person name="Dubcovsky J."/>
            <person name="McGuire P.E."/>
            <person name="Lux T."/>
            <person name="Spannagl M."/>
            <person name="Mayer K.F.X."/>
            <person name="Baldrich P."/>
            <person name="Meyers B.C."/>
            <person name="Huo N."/>
            <person name="Gu Y.Q."/>
            <person name="Zhou H."/>
            <person name="Devos K.M."/>
            <person name="Bennetzen J.L."/>
            <person name="Unver T."/>
            <person name="Budak H."/>
            <person name="Gulick P.J."/>
            <person name="Galiba G."/>
            <person name="Kalapos B."/>
            <person name="Nelson D.R."/>
            <person name="Li P."/>
            <person name="You F.M."/>
            <person name="Luo M.C."/>
            <person name="Dvorak J."/>
        </authorList>
    </citation>
    <scope>NUCLEOTIDE SEQUENCE [LARGE SCALE GENOMIC DNA]</scope>
    <source>
        <strain evidence="1">cv. AL8/78</strain>
    </source>
</reference>
<dbReference type="Proteomes" id="UP000015105">
    <property type="component" value="Chromosome 2D"/>
</dbReference>
<reference evidence="2" key="1">
    <citation type="journal article" date="2014" name="Science">
        <title>Ancient hybridizations among the ancestral genomes of bread wheat.</title>
        <authorList>
            <consortium name="International Wheat Genome Sequencing Consortium,"/>
            <person name="Marcussen T."/>
            <person name="Sandve S.R."/>
            <person name="Heier L."/>
            <person name="Spannagl M."/>
            <person name="Pfeifer M."/>
            <person name="Jakobsen K.S."/>
            <person name="Wulff B.B."/>
            <person name="Steuernagel B."/>
            <person name="Mayer K.F."/>
            <person name="Olsen O.A."/>
        </authorList>
    </citation>
    <scope>NUCLEOTIDE SEQUENCE [LARGE SCALE GENOMIC DNA]</scope>
    <source>
        <strain evidence="2">cv. AL8/78</strain>
    </source>
</reference>
<dbReference type="EnsemblPlants" id="AET2Gv21203100.2">
    <property type="protein sequence ID" value="AET2Gv21203100.2"/>
    <property type="gene ID" value="AET2Gv21203100"/>
</dbReference>
<protein>
    <submittedName>
        <fullName evidence="1">Uncharacterized protein</fullName>
    </submittedName>
</protein>
<name>A0A453DE27_AEGTS</name>
<keyword evidence="2" id="KW-1185">Reference proteome</keyword>